<accession>A0A9W6AI25</accession>
<protein>
    <submittedName>
        <fullName evidence="1">Uncharacterized protein</fullName>
    </submittedName>
</protein>
<dbReference type="EMBL" id="BRPE01000003">
    <property type="protein sequence ID" value="GLA81947.1"/>
    <property type="molecule type" value="Genomic_DNA"/>
</dbReference>
<proteinExistence type="predicted"/>
<dbReference type="AlphaFoldDB" id="A0A9W6AI25"/>
<reference evidence="1" key="1">
    <citation type="submission" date="2022-07" db="EMBL/GenBank/DDBJ databases">
        <title>Taxonomy of Aspergillus series Nigri: significant species reduction supported by multi-species coalescent approaches.</title>
        <authorList>
            <person name="Bian C."/>
            <person name="Kusuya Y."/>
            <person name="Sklenar F."/>
            <person name="D'hooge E."/>
            <person name="Yaguchi T."/>
            <person name="Takahashi H."/>
            <person name="Hubka V."/>
        </authorList>
    </citation>
    <scope>NUCLEOTIDE SEQUENCE</scope>
    <source>
        <strain evidence="1">IFM 56815</strain>
    </source>
</reference>
<sequence>MPSNHPYTARGLRHYCLDILHGIAVNDGTFGSDIYQNVDSHENARCTRFEGSKEGSVNAAILSLTAIAALLDQPIERQWSTGRRKLTADFGTPQRKRQYVAYTDGQLEEASSHPIMALVECKAGAR</sequence>
<evidence type="ECO:0000313" key="1">
    <source>
        <dbReference type="EMBL" id="GLA81947.1"/>
    </source>
</evidence>
<name>A0A9W6AI25_ASPTU</name>
<comment type="caution">
    <text evidence="1">The sequence shown here is derived from an EMBL/GenBank/DDBJ whole genome shotgun (WGS) entry which is preliminary data.</text>
</comment>
<organism evidence="1 2">
    <name type="scientific">Aspergillus tubingensis</name>
    <dbReference type="NCBI Taxonomy" id="5068"/>
    <lineage>
        <taxon>Eukaryota</taxon>
        <taxon>Fungi</taxon>
        <taxon>Dikarya</taxon>
        <taxon>Ascomycota</taxon>
        <taxon>Pezizomycotina</taxon>
        <taxon>Eurotiomycetes</taxon>
        <taxon>Eurotiomycetidae</taxon>
        <taxon>Eurotiales</taxon>
        <taxon>Aspergillaceae</taxon>
        <taxon>Aspergillus</taxon>
        <taxon>Aspergillus subgen. Circumdati</taxon>
    </lineage>
</organism>
<gene>
    <name evidence="1" type="ORF">AtubIFM56815_006126</name>
</gene>
<dbReference type="Proteomes" id="UP001144157">
    <property type="component" value="Unassembled WGS sequence"/>
</dbReference>
<evidence type="ECO:0000313" key="2">
    <source>
        <dbReference type="Proteomes" id="UP001144157"/>
    </source>
</evidence>